<proteinExistence type="predicted"/>
<keyword evidence="1" id="KW-0805">Transcription regulation</keyword>
<dbReference type="InterPro" id="IPR018060">
    <property type="entry name" value="HTH_AraC"/>
</dbReference>
<evidence type="ECO:0000256" key="3">
    <source>
        <dbReference type="ARBA" id="ARBA00023163"/>
    </source>
</evidence>
<reference evidence="6" key="1">
    <citation type="journal article" date="2019" name="Int. J. Syst. Evol. Microbiol.">
        <title>The Global Catalogue of Microorganisms (GCM) 10K type strain sequencing project: providing services to taxonomists for standard genome sequencing and annotation.</title>
        <authorList>
            <consortium name="The Broad Institute Genomics Platform"/>
            <consortium name="The Broad Institute Genome Sequencing Center for Infectious Disease"/>
            <person name="Wu L."/>
            <person name="Ma J."/>
        </authorList>
    </citation>
    <scope>NUCLEOTIDE SEQUENCE [LARGE SCALE GENOMIC DNA]</scope>
    <source>
        <strain evidence="6">JCM 15503</strain>
    </source>
</reference>
<dbReference type="PANTHER" id="PTHR47894">
    <property type="entry name" value="HTH-TYPE TRANSCRIPTIONAL REGULATOR GADX"/>
    <property type="match status" value="1"/>
</dbReference>
<dbReference type="InterPro" id="IPR009057">
    <property type="entry name" value="Homeodomain-like_sf"/>
</dbReference>
<protein>
    <submittedName>
        <fullName evidence="5">AraC family transcriptional regulator</fullName>
    </submittedName>
</protein>
<evidence type="ECO:0000256" key="2">
    <source>
        <dbReference type="ARBA" id="ARBA00023125"/>
    </source>
</evidence>
<evidence type="ECO:0000259" key="4">
    <source>
        <dbReference type="PROSITE" id="PS01124"/>
    </source>
</evidence>
<dbReference type="Pfam" id="PF12625">
    <property type="entry name" value="Arabinose_bd"/>
    <property type="match status" value="1"/>
</dbReference>
<organism evidence="5 6">
    <name type="scientific">Ideonella azotifigens</name>
    <dbReference type="NCBI Taxonomy" id="513160"/>
    <lineage>
        <taxon>Bacteria</taxon>
        <taxon>Pseudomonadati</taxon>
        <taxon>Pseudomonadota</taxon>
        <taxon>Betaproteobacteria</taxon>
        <taxon>Burkholderiales</taxon>
        <taxon>Sphaerotilaceae</taxon>
        <taxon>Ideonella</taxon>
    </lineage>
</organism>
<accession>A0ABP3VIF6</accession>
<evidence type="ECO:0000313" key="6">
    <source>
        <dbReference type="Proteomes" id="UP001500279"/>
    </source>
</evidence>
<dbReference type="PANTHER" id="PTHR47894:SF1">
    <property type="entry name" value="HTH-TYPE TRANSCRIPTIONAL REGULATOR VQSM"/>
    <property type="match status" value="1"/>
</dbReference>
<dbReference type="Gene3D" id="1.10.10.60">
    <property type="entry name" value="Homeodomain-like"/>
    <property type="match status" value="1"/>
</dbReference>
<keyword evidence="2" id="KW-0238">DNA-binding</keyword>
<dbReference type="Proteomes" id="UP001500279">
    <property type="component" value="Unassembled WGS sequence"/>
</dbReference>
<gene>
    <name evidence="5" type="ORF">GCM10009107_41450</name>
</gene>
<keyword evidence="3" id="KW-0804">Transcription</keyword>
<dbReference type="SUPFAM" id="SSF46689">
    <property type="entry name" value="Homeodomain-like"/>
    <property type="match status" value="1"/>
</dbReference>
<keyword evidence="6" id="KW-1185">Reference proteome</keyword>
<feature type="domain" description="HTH araC/xylS-type" evidence="4">
    <location>
        <begin position="234"/>
        <end position="332"/>
    </location>
</feature>
<dbReference type="InterPro" id="IPR032687">
    <property type="entry name" value="AraC-type_N"/>
</dbReference>
<evidence type="ECO:0000256" key="1">
    <source>
        <dbReference type="ARBA" id="ARBA00023015"/>
    </source>
</evidence>
<dbReference type="Pfam" id="PF12833">
    <property type="entry name" value="HTH_18"/>
    <property type="match status" value="1"/>
</dbReference>
<dbReference type="PROSITE" id="PS01124">
    <property type="entry name" value="HTH_ARAC_FAMILY_2"/>
    <property type="match status" value="1"/>
</dbReference>
<dbReference type="SMART" id="SM00342">
    <property type="entry name" value="HTH_ARAC"/>
    <property type="match status" value="1"/>
</dbReference>
<comment type="caution">
    <text evidence="5">The sequence shown here is derived from an EMBL/GenBank/DDBJ whole genome shotgun (WGS) entry which is preliminary data.</text>
</comment>
<sequence length="332" mass="36609">MNTIPLRQLSAYRAMLDGFSRFGMDLDTVLMGTGRLRSLDDVVPRVDLADLFDTAWRAAVAHTGDDAIGLKMTPRQPMLGLGSMAHLVMAADDIRCALQQFSRFTGVISPTTSVGLELGPERCRVTLRVSPGHQPAAQQRYDFMAATLLQGFFWVCGLQIRPLVVHHPFPAPADPGPWLEAFGAPVMFGAGEFSMEFPQSILSLPVPTADPSIADLSERLATRLLEQQGGSLVAQVRQVVSRQLPRGDPRREQVAAVLCMSERTLQRRLNEAGTTFHELVDDTRRELAQRFLDSGGATPTEMSFALGFSDPSNFYRACKRWFGRSPGDYRPS</sequence>
<dbReference type="EMBL" id="BAAAEW010000026">
    <property type="protein sequence ID" value="GAA0759712.1"/>
    <property type="molecule type" value="Genomic_DNA"/>
</dbReference>
<name>A0ABP3VIF6_9BURK</name>
<evidence type="ECO:0000313" key="5">
    <source>
        <dbReference type="EMBL" id="GAA0759712.1"/>
    </source>
</evidence>
<dbReference type="RefSeq" id="WP_170200838.1">
    <property type="nucleotide sequence ID" value="NZ_BAAAEW010000026.1"/>
</dbReference>